<feature type="transmembrane region" description="Helical" evidence="6">
    <location>
        <begin position="157"/>
        <end position="174"/>
    </location>
</feature>
<dbReference type="Proteomes" id="UP000541444">
    <property type="component" value="Unassembled WGS sequence"/>
</dbReference>
<feature type="transmembrane region" description="Helical" evidence="6">
    <location>
        <begin position="194"/>
        <end position="217"/>
    </location>
</feature>
<dbReference type="AlphaFoldDB" id="A0A7J7MQ62"/>
<dbReference type="EMBL" id="JACGCM010001293">
    <property type="protein sequence ID" value="KAF6156902.1"/>
    <property type="molecule type" value="Genomic_DNA"/>
</dbReference>
<evidence type="ECO:0000313" key="8">
    <source>
        <dbReference type="EMBL" id="KAF6156902.1"/>
    </source>
</evidence>
<organism evidence="8 9">
    <name type="scientific">Kingdonia uniflora</name>
    <dbReference type="NCBI Taxonomy" id="39325"/>
    <lineage>
        <taxon>Eukaryota</taxon>
        <taxon>Viridiplantae</taxon>
        <taxon>Streptophyta</taxon>
        <taxon>Embryophyta</taxon>
        <taxon>Tracheophyta</taxon>
        <taxon>Spermatophyta</taxon>
        <taxon>Magnoliopsida</taxon>
        <taxon>Ranunculales</taxon>
        <taxon>Circaeasteraceae</taxon>
        <taxon>Kingdonia</taxon>
    </lineage>
</organism>
<evidence type="ECO:0000256" key="6">
    <source>
        <dbReference type="SAM" id="Phobius"/>
    </source>
</evidence>
<dbReference type="GO" id="GO:0016020">
    <property type="term" value="C:membrane"/>
    <property type="evidence" value="ECO:0007669"/>
    <property type="project" value="UniProtKB-SubCell"/>
</dbReference>
<dbReference type="SMART" id="SM00724">
    <property type="entry name" value="TLC"/>
    <property type="match status" value="1"/>
</dbReference>
<feature type="transmembrane region" description="Helical" evidence="6">
    <location>
        <begin position="66"/>
        <end position="84"/>
    </location>
</feature>
<dbReference type="InterPro" id="IPR040327">
    <property type="entry name" value="At5g14285-like"/>
</dbReference>
<evidence type="ECO:0000313" key="9">
    <source>
        <dbReference type="Proteomes" id="UP000541444"/>
    </source>
</evidence>
<accession>A0A7J7MQ62</accession>
<protein>
    <recommendedName>
        <fullName evidence="7">TLC domain-containing protein</fullName>
    </recommendedName>
</protein>
<evidence type="ECO:0000256" key="4">
    <source>
        <dbReference type="ARBA" id="ARBA00023136"/>
    </source>
</evidence>
<name>A0A7J7MQ62_9MAGN</name>
<dbReference type="Pfam" id="PF03798">
    <property type="entry name" value="TRAM_LAG1_CLN8"/>
    <property type="match status" value="1"/>
</dbReference>
<keyword evidence="4 5" id="KW-0472">Membrane</keyword>
<proteinExistence type="predicted"/>
<comment type="subcellular location">
    <subcellularLocation>
        <location evidence="1">Membrane</location>
        <topology evidence="1">Multi-pass membrane protein</topology>
    </subcellularLocation>
</comment>
<evidence type="ECO:0000256" key="5">
    <source>
        <dbReference type="PROSITE-ProRule" id="PRU00205"/>
    </source>
</evidence>
<comment type="caution">
    <text evidence="8">The sequence shown here is derived from an EMBL/GenBank/DDBJ whole genome shotgun (WGS) entry which is preliminary data.</text>
</comment>
<dbReference type="PANTHER" id="PTHR31766">
    <property type="entry name" value="GLABROUS1 ENHANCER-BINDING PROTEIN-LIKE 2"/>
    <property type="match status" value="1"/>
</dbReference>
<evidence type="ECO:0000256" key="1">
    <source>
        <dbReference type="ARBA" id="ARBA00004141"/>
    </source>
</evidence>
<keyword evidence="3 6" id="KW-1133">Transmembrane helix</keyword>
<dbReference type="PROSITE" id="PS50922">
    <property type="entry name" value="TLC"/>
    <property type="match status" value="1"/>
</dbReference>
<gene>
    <name evidence="8" type="ORF">GIB67_000442</name>
</gene>
<reference evidence="8 9" key="1">
    <citation type="journal article" date="2020" name="IScience">
        <title>Genome Sequencing of the Endangered Kingdonia uniflora (Circaeasteraceae, Ranunculales) Reveals Potential Mechanisms of Evolutionary Specialization.</title>
        <authorList>
            <person name="Sun Y."/>
            <person name="Deng T."/>
            <person name="Zhang A."/>
            <person name="Moore M.J."/>
            <person name="Landis J.B."/>
            <person name="Lin N."/>
            <person name="Zhang H."/>
            <person name="Zhang X."/>
            <person name="Huang J."/>
            <person name="Zhang X."/>
            <person name="Sun H."/>
            <person name="Wang H."/>
        </authorList>
    </citation>
    <scope>NUCLEOTIDE SEQUENCE [LARGE SCALE GENOMIC DNA]</scope>
    <source>
        <strain evidence="8">TB1705</strain>
        <tissue evidence="8">Leaf</tissue>
    </source>
</reference>
<sequence length="232" mass="26323">MYLIIYLLAYFGVFRNWDPKLRPEASSCLISFAHGTPAVILASLAVKTQLSNRGFASPNSNFQNMVLEYSIAYFLMDLVHYLIFFPSDVLFIGHHLATLFVFATCRYLVIHGAFAILVLLVLAEVTSFCQNTWTLASARKGDLGSASRLYQVLSPPFYVFYSIVRGFAGPLFVYEMGAFYLSGAADNVIPRWLWVSWMIVVVTAIGVSIMWIANLWVELFRDRNEKVEEKLQ</sequence>
<feature type="transmembrane region" description="Helical" evidence="6">
    <location>
        <begin position="96"/>
        <end position="122"/>
    </location>
</feature>
<dbReference type="PANTHER" id="PTHR31766:SF2">
    <property type="entry name" value="GLABROUS1 ENHANCER-BINDING PROTEIN-LIKE 2"/>
    <property type="match status" value="1"/>
</dbReference>
<keyword evidence="2 5" id="KW-0812">Transmembrane</keyword>
<dbReference type="OrthoDB" id="204175at2759"/>
<evidence type="ECO:0000259" key="7">
    <source>
        <dbReference type="PROSITE" id="PS50922"/>
    </source>
</evidence>
<evidence type="ECO:0000256" key="2">
    <source>
        <dbReference type="ARBA" id="ARBA00022692"/>
    </source>
</evidence>
<feature type="domain" description="TLC" evidence="7">
    <location>
        <begin position="20"/>
        <end position="229"/>
    </location>
</feature>
<evidence type="ECO:0000256" key="3">
    <source>
        <dbReference type="ARBA" id="ARBA00022989"/>
    </source>
</evidence>
<keyword evidence="9" id="KW-1185">Reference proteome</keyword>
<dbReference type="InterPro" id="IPR006634">
    <property type="entry name" value="TLC-dom"/>
</dbReference>